<evidence type="ECO:0000313" key="2">
    <source>
        <dbReference type="Proteomes" id="UP000054630"/>
    </source>
</evidence>
<name>A0A0V0RCS3_9BILA</name>
<organism evidence="1 2">
    <name type="scientific">Trichinella nelsoni</name>
    <dbReference type="NCBI Taxonomy" id="6336"/>
    <lineage>
        <taxon>Eukaryota</taxon>
        <taxon>Metazoa</taxon>
        <taxon>Ecdysozoa</taxon>
        <taxon>Nematoda</taxon>
        <taxon>Enoplea</taxon>
        <taxon>Dorylaimia</taxon>
        <taxon>Trichinellida</taxon>
        <taxon>Trichinellidae</taxon>
        <taxon>Trichinella</taxon>
    </lineage>
</organism>
<reference evidence="1 2" key="1">
    <citation type="submission" date="2015-01" db="EMBL/GenBank/DDBJ databases">
        <title>Evolution of Trichinella species and genotypes.</title>
        <authorList>
            <person name="Korhonen P.K."/>
            <person name="Edoardo P."/>
            <person name="Giuseppe L.R."/>
            <person name="Gasser R.B."/>
        </authorList>
    </citation>
    <scope>NUCLEOTIDE SEQUENCE [LARGE SCALE GENOMIC DNA]</scope>
    <source>
        <strain evidence="1">ISS37</strain>
    </source>
</reference>
<dbReference type="Proteomes" id="UP000054630">
    <property type="component" value="Unassembled WGS sequence"/>
</dbReference>
<accession>A0A0V0RCS3</accession>
<evidence type="ECO:0000313" key="1">
    <source>
        <dbReference type="EMBL" id="KRX12291.1"/>
    </source>
</evidence>
<protein>
    <submittedName>
        <fullName evidence="1">Uncharacterized protein</fullName>
    </submittedName>
</protein>
<comment type="caution">
    <text evidence="1">The sequence shown here is derived from an EMBL/GenBank/DDBJ whole genome shotgun (WGS) entry which is preliminary data.</text>
</comment>
<proteinExistence type="predicted"/>
<keyword evidence="2" id="KW-1185">Reference proteome</keyword>
<dbReference type="EMBL" id="JYDL01000546">
    <property type="protein sequence ID" value="KRX12291.1"/>
    <property type="molecule type" value="Genomic_DNA"/>
</dbReference>
<dbReference type="AlphaFoldDB" id="A0A0V0RCS3"/>
<gene>
    <name evidence="1" type="ORF">T07_6552</name>
</gene>
<sequence>MGYRLGYFCENLFMLIKERVVEEMGSKFAYCLFKYFGYS</sequence>